<dbReference type="InterPro" id="IPR017039">
    <property type="entry name" value="Virul_fac_BrkB"/>
</dbReference>
<keyword evidence="3 6" id="KW-0812">Transmembrane</keyword>
<keyword evidence="5 6" id="KW-0472">Membrane</keyword>
<dbReference type="NCBIfam" id="TIGR00765">
    <property type="entry name" value="yihY_not_rbn"/>
    <property type="match status" value="1"/>
</dbReference>
<dbReference type="OrthoDB" id="4127374at2"/>
<evidence type="ECO:0000256" key="6">
    <source>
        <dbReference type="SAM" id="Phobius"/>
    </source>
</evidence>
<organism evidence="7 8">
    <name type="scientific">Herbihabitans rhizosphaerae</name>
    <dbReference type="NCBI Taxonomy" id="1872711"/>
    <lineage>
        <taxon>Bacteria</taxon>
        <taxon>Bacillati</taxon>
        <taxon>Actinomycetota</taxon>
        <taxon>Actinomycetes</taxon>
        <taxon>Pseudonocardiales</taxon>
        <taxon>Pseudonocardiaceae</taxon>
        <taxon>Herbihabitans</taxon>
    </lineage>
</organism>
<dbReference type="RefSeq" id="WP_130345516.1">
    <property type="nucleotide sequence ID" value="NZ_SGWQ01000006.1"/>
</dbReference>
<dbReference type="Pfam" id="PF03631">
    <property type="entry name" value="Virul_fac_BrkB"/>
    <property type="match status" value="1"/>
</dbReference>
<feature type="transmembrane region" description="Helical" evidence="6">
    <location>
        <begin position="46"/>
        <end position="71"/>
    </location>
</feature>
<dbReference type="PANTHER" id="PTHR30213:SF1">
    <property type="entry name" value="INNER MEMBRANE PROTEIN YHJD"/>
    <property type="match status" value="1"/>
</dbReference>
<evidence type="ECO:0000256" key="2">
    <source>
        <dbReference type="ARBA" id="ARBA00022475"/>
    </source>
</evidence>
<feature type="transmembrane region" description="Helical" evidence="6">
    <location>
        <begin position="230"/>
        <end position="252"/>
    </location>
</feature>
<dbReference type="Proteomes" id="UP000294257">
    <property type="component" value="Unassembled WGS sequence"/>
</dbReference>
<comment type="subcellular location">
    <subcellularLocation>
        <location evidence="1">Cell membrane</location>
        <topology evidence="1">Multi-pass membrane protein</topology>
    </subcellularLocation>
</comment>
<evidence type="ECO:0000256" key="4">
    <source>
        <dbReference type="ARBA" id="ARBA00022989"/>
    </source>
</evidence>
<evidence type="ECO:0000256" key="5">
    <source>
        <dbReference type="ARBA" id="ARBA00023136"/>
    </source>
</evidence>
<evidence type="ECO:0000256" key="1">
    <source>
        <dbReference type="ARBA" id="ARBA00004651"/>
    </source>
</evidence>
<dbReference type="AlphaFoldDB" id="A0A4Q7KNT5"/>
<keyword evidence="8" id="KW-1185">Reference proteome</keyword>
<dbReference type="PANTHER" id="PTHR30213">
    <property type="entry name" value="INNER MEMBRANE PROTEIN YHJD"/>
    <property type="match status" value="1"/>
</dbReference>
<sequence length="346" mass="37151">MTTSVDEPVEEESKLDKVRRKRPGIDHLIRANDAFDERYGNHYAAAITYFSVLSLFPLIMIAFAVAGFVLAGNQDLLRELQEGITSSAPAGLGDTLNDVVDQAIKSRGAVGVFGLLGALYAGLGWMSNLRDALTALWGMTRKPKESFFKRSGKDLLSLFGLGIALVVSFGLTAAGSGLGHLLLKLVGLQDESWALFLLRVGTIVLSLAANWLVFLWVLSRLPRERVHARSAMKGALIAAVGFEILKQVATIYLASVASSPTGALFGPIIGLLVFANLVSRFLLFVTAWTATAKENLRPPVPQPPAPAIIRPTIEVRRGPDARTSAGLLGAGAVGGLALRGWLRRRR</sequence>
<dbReference type="InterPro" id="IPR005274">
    <property type="entry name" value="IM_pro_YhjD"/>
</dbReference>
<feature type="transmembrane region" description="Helical" evidence="6">
    <location>
        <begin position="155"/>
        <end position="176"/>
    </location>
</feature>
<evidence type="ECO:0000256" key="3">
    <source>
        <dbReference type="ARBA" id="ARBA00022692"/>
    </source>
</evidence>
<proteinExistence type="predicted"/>
<evidence type="ECO:0000313" key="8">
    <source>
        <dbReference type="Proteomes" id="UP000294257"/>
    </source>
</evidence>
<name>A0A4Q7KNT5_9PSEU</name>
<keyword evidence="4 6" id="KW-1133">Transmembrane helix</keyword>
<dbReference type="EMBL" id="SGWQ01000006">
    <property type="protein sequence ID" value="RZS36892.1"/>
    <property type="molecule type" value="Genomic_DNA"/>
</dbReference>
<dbReference type="NCBIfam" id="TIGR00766">
    <property type="entry name" value="inner membrane protein YhjD"/>
    <property type="match status" value="1"/>
</dbReference>
<feature type="transmembrane region" description="Helical" evidence="6">
    <location>
        <begin position="264"/>
        <end position="288"/>
    </location>
</feature>
<accession>A0A4Q7KNT5</accession>
<evidence type="ECO:0000313" key="7">
    <source>
        <dbReference type="EMBL" id="RZS36892.1"/>
    </source>
</evidence>
<gene>
    <name evidence="7" type="ORF">EV193_106126</name>
</gene>
<dbReference type="GO" id="GO:0005886">
    <property type="term" value="C:plasma membrane"/>
    <property type="evidence" value="ECO:0007669"/>
    <property type="project" value="UniProtKB-SubCell"/>
</dbReference>
<feature type="transmembrane region" description="Helical" evidence="6">
    <location>
        <begin position="196"/>
        <end position="218"/>
    </location>
</feature>
<protein>
    <submittedName>
        <fullName evidence="7">Membrane protein</fullName>
    </submittedName>
</protein>
<comment type="caution">
    <text evidence="7">The sequence shown here is derived from an EMBL/GenBank/DDBJ whole genome shotgun (WGS) entry which is preliminary data.</text>
</comment>
<keyword evidence="2" id="KW-1003">Cell membrane</keyword>
<reference evidence="7 8" key="1">
    <citation type="submission" date="2019-02" db="EMBL/GenBank/DDBJ databases">
        <title>Genomic Encyclopedia of Type Strains, Phase IV (KMG-IV): sequencing the most valuable type-strain genomes for metagenomic binning, comparative biology and taxonomic classification.</title>
        <authorList>
            <person name="Goeker M."/>
        </authorList>
    </citation>
    <scope>NUCLEOTIDE SEQUENCE [LARGE SCALE GENOMIC DNA]</scope>
    <source>
        <strain evidence="7 8">DSM 101727</strain>
    </source>
</reference>